<organism evidence="6 7">
    <name type="scientific">Gymnodraco acuticeps</name>
    <name type="common">Antarctic dragonfish</name>
    <dbReference type="NCBI Taxonomy" id="8218"/>
    <lineage>
        <taxon>Eukaryota</taxon>
        <taxon>Metazoa</taxon>
        <taxon>Chordata</taxon>
        <taxon>Craniata</taxon>
        <taxon>Vertebrata</taxon>
        <taxon>Euteleostomi</taxon>
        <taxon>Actinopterygii</taxon>
        <taxon>Neopterygii</taxon>
        <taxon>Teleostei</taxon>
        <taxon>Neoteleostei</taxon>
        <taxon>Acanthomorphata</taxon>
        <taxon>Eupercaria</taxon>
        <taxon>Perciformes</taxon>
        <taxon>Notothenioidei</taxon>
        <taxon>Bathydraconidae</taxon>
        <taxon>Gymnodraco</taxon>
    </lineage>
</organism>
<feature type="coiled-coil region" evidence="3">
    <location>
        <begin position="1060"/>
        <end position="1090"/>
    </location>
</feature>
<evidence type="ECO:0000313" key="7">
    <source>
        <dbReference type="RefSeq" id="XP_034051782.1"/>
    </source>
</evidence>
<gene>
    <name evidence="7" type="primary">LOC117532560</name>
</gene>
<dbReference type="InterPro" id="IPR036116">
    <property type="entry name" value="FN3_sf"/>
</dbReference>
<accession>A0A6P8SW12</accession>
<dbReference type="KEGG" id="gacu:117532560"/>
<dbReference type="Proteomes" id="UP000515161">
    <property type="component" value="Unplaced"/>
</dbReference>
<dbReference type="PROSITE" id="PS00675">
    <property type="entry name" value="SIGMA54_INTERACT_1"/>
    <property type="match status" value="1"/>
</dbReference>
<comment type="similarity">
    <text evidence="1">Belongs to the TRAFAC class TrmE-Era-EngA-EngB-Septin-like GTPase superfamily. AIG1/Toc34/Toc159-like paraseptin GTPase family. IAN subfamily.</text>
</comment>
<dbReference type="Gene3D" id="3.40.50.300">
    <property type="entry name" value="P-loop containing nucleotide triphosphate hydrolases"/>
    <property type="match status" value="1"/>
</dbReference>
<reference evidence="7" key="1">
    <citation type="submission" date="2025-08" db="UniProtKB">
        <authorList>
            <consortium name="RefSeq"/>
        </authorList>
    </citation>
    <scope>IDENTIFICATION</scope>
</reference>
<dbReference type="InParanoid" id="A0A6P8SW12"/>
<dbReference type="InterPro" id="IPR006703">
    <property type="entry name" value="G_AIG1"/>
</dbReference>
<dbReference type="CDD" id="cd00063">
    <property type="entry name" value="FN3"/>
    <property type="match status" value="2"/>
</dbReference>
<dbReference type="Gene3D" id="2.60.40.10">
    <property type="entry name" value="Immunoglobulins"/>
    <property type="match status" value="2"/>
</dbReference>
<dbReference type="GO" id="GO:0005525">
    <property type="term" value="F:GTP binding"/>
    <property type="evidence" value="ECO:0007669"/>
    <property type="project" value="InterPro"/>
</dbReference>
<dbReference type="Pfam" id="PF04548">
    <property type="entry name" value="AIG1"/>
    <property type="match status" value="1"/>
</dbReference>
<dbReference type="InterPro" id="IPR052090">
    <property type="entry name" value="Cytolytic_pore-forming_toxin"/>
</dbReference>
<feature type="compositionally biased region" description="Basic and acidic residues" evidence="4">
    <location>
        <begin position="456"/>
        <end position="465"/>
    </location>
</feature>
<evidence type="ECO:0000256" key="4">
    <source>
        <dbReference type="SAM" id="MobiDB-lite"/>
    </source>
</evidence>
<dbReference type="PANTHER" id="PTHR31594">
    <property type="entry name" value="AIG1-TYPE G DOMAIN-CONTAINING PROTEIN"/>
    <property type="match status" value="1"/>
</dbReference>
<keyword evidence="3" id="KW-0175">Coiled coil</keyword>
<dbReference type="InterPro" id="IPR003961">
    <property type="entry name" value="FN3_dom"/>
</dbReference>
<dbReference type="Pfam" id="PF21109">
    <property type="entry name" value="Stonustoxin_helical"/>
    <property type="match status" value="1"/>
</dbReference>
<proteinExistence type="inferred from homology"/>
<dbReference type="SUPFAM" id="SSF49265">
    <property type="entry name" value="Fibronectin type III"/>
    <property type="match status" value="1"/>
</dbReference>
<dbReference type="PANTHER" id="PTHR31594:SF16">
    <property type="entry name" value="SI:CH211-281L24.3"/>
    <property type="match status" value="1"/>
</dbReference>
<dbReference type="InterPro" id="IPR040581">
    <property type="entry name" value="Thioredoxin_11"/>
</dbReference>
<keyword evidence="2" id="KW-0547">Nucleotide-binding</keyword>
<evidence type="ECO:0000256" key="1">
    <source>
        <dbReference type="ARBA" id="ARBA00008535"/>
    </source>
</evidence>
<dbReference type="SMART" id="SM00060">
    <property type="entry name" value="FN3"/>
    <property type="match status" value="2"/>
</dbReference>
<evidence type="ECO:0000259" key="5">
    <source>
        <dbReference type="PROSITE" id="PS50853"/>
    </source>
</evidence>
<protein>
    <submittedName>
        <fullName evidence="7">Uncharacterized protein LOC117532560 isoform X1</fullName>
    </submittedName>
</protein>
<sequence>MVGHDITKSWKLTNKLIIFCSFKAMTSKGSGTIEVAALGRPFSLGMLYDCRNDSLVPGITLWDCDDLKTDIGERLQKYNHFDIVASESIEDKSSALNVEASLKASFLSGLVEVGGSAKYLSDTKTSKNQARVTLMYQATTKFNELSMNHLGRGNVKHPYVFDQEIATHVVTGILYGAQAFFVFDREVSVNENHRNIQGNLKVMIKNIPHLSIEGEGSLKIEDNERKNVEKFSCRFIGDFFVQKPPTSFQEAVEVYQSLPKLLGANGENAVPVKVWLLPLTFLDSTAAKLVRQISIGLVQKSQSVLEDFSDLEMRFNDALRTQTAQQFPQIGKQLETFKQKCSQFKLEFQQTLAKKLQSIRGGGEEEAVLAEELRKTCSSPFNSKDLNEWMDCKERDIYTVMSLTDMMTNTKIISSQTDLYKESFKAEQAVCFVFTSLGRDEPYLSTLSNYLQQTPKPDDAQDPHPPDQWYNSRREGEAMRQKAKLFSDFAEANKENKNITFLTVGLTNETQKGSSIYLYTDGFLVNENFEPPSKPAAVTGSDINHNSVTLNISPPRFGAEDITSYSVEYCVRGEDGWKQETASRAEEVTVSGLSPNTEYMFRCRAETPVGAGPANEVSGSIQTLPCSPPGKLHVESNSREISVSWEKPAELGQDVQVLSYIVEYAKPDQPVKEEDLHWEQMKAGAEKAIISGLQPETEYAVRVRCDCGAAGTSKESIAVKVSIAKPAHLTEFLKVNTANGSHRPKQHTTVKENSSGDPSSFSCKPVTVAMNISFKHNTNYIVEIFPGSPFVHRLKPEQKNIGSIRRLALGEKDPTKINKTILLVGETGAGKSTLINALVNFALGVEFEENVWYQIVQEEKRSQTESQTPDVIMYEVFGLEDRTLPFSLTIIDTPGFGDTKGIDKDVLIRERLLDLFRSTEGVHEIDAVCLVLKATECRLSDRLMYVFDSVVSLFGKDIEENIVALITHSDFMTPENVLQALEDAKIRCAKDEKDQPVHFMFDNKQKTERNRKNERALKYAWESTKDDICNFADFLIKTKPKNLKETVEVLNSRISLTACIENLQERIEFIDLKQREIQQTQEALKKHEEDMKNNKDFKVEVDETFKIKVPVSEWRWWAFGGNYGGAVCCEVCEENCHYPCTLAWYPKNCEVMQYKKKELYCTVCTGKCHVSKHVKEKQCTECEDECSDPSHQKTHWRYVTKTRKVKKTEEEMKEMKEMKEMYEKSEKGSEEKVSLLETLQKKMKELQKDKDQWLEESFQHVVRLEEIALKGVSLEMQVHLDFLIEKMKEKGDTEKAMKLEIMKNKKK</sequence>
<dbReference type="PROSITE" id="PS50853">
    <property type="entry name" value="FN3"/>
    <property type="match status" value="2"/>
</dbReference>
<dbReference type="OrthoDB" id="8954335at2759"/>
<dbReference type="GeneID" id="117532560"/>
<keyword evidence="6" id="KW-1185">Reference proteome</keyword>
<evidence type="ECO:0000256" key="3">
    <source>
        <dbReference type="SAM" id="Coils"/>
    </source>
</evidence>
<name>A0A6P8SW12_GYMAC</name>
<dbReference type="InterPro" id="IPR027417">
    <property type="entry name" value="P-loop_NTPase"/>
</dbReference>
<dbReference type="InterPro" id="IPR025662">
    <property type="entry name" value="Sigma_54_int_dom_ATP-bd_1"/>
</dbReference>
<dbReference type="InterPro" id="IPR048997">
    <property type="entry name" value="Stonustoxin-like_helical"/>
</dbReference>
<feature type="coiled-coil region" evidence="3">
    <location>
        <begin position="1198"/>
        <end position="1256"/>
    </location>
</feature>
<feature type="region of interest" description="Disordered" evidence="4">
    <location>
        <begin position="451"/>
        <end position="475"/>
    </location>
</feature>
<feature type="domain" description="Fibronectin type-III" evidence="5">
    <location>
        <begin position="534"/>
        <end position="626"/>
    </location>
</feature>
<evidence type="ECO:0000313" key="6">
    <source>
        <dbReference type="Proteomes" id="UP000515161"/>
    </source>
</evidence>
<dbReference type="Pfam" id="PF18078">
    <property type="entry name" value="Thioredoxin_11"/>
    <property type="match status" value="1"/>
</dbReference>
<dbReference type="Pfam" id="PF00041">
    <property type="entry name" value="fn3"/>
    <property type="match status" value="2"/>
</dbReference>
<dbReference type="RefSeq" id="XP_034051782.1">
    <property type="nucleotide sequence ID" value="XM_034195891.1"/>
</dbReference>
<evidence type="ECO:0000256" key="2">
    <source>
        <dbReference type="ARBA" id="ARBA00022741"/>
    </source>
</evidence>
<dbReference type="SUPFAM" id="SSF52540">
    <property type="entry name" value="P-loop containing nucleoside triphosphate hydrolases"/>
    <property type="match status" value="1"/>
</dbReference>
<dbReference type="InterPro" id="IPR013783">
    <property type="entry name" value="Ig-like_fold"/>
</dbReference>
<feature type="domain" description="Fibronectin type-III" evidence="5">
    <location>
        <begin position="628"/>
        <end position="727"/>
    </location>
</feature>